<dbReference type="PROSITE" id="PS51371">
    <property type="entry name" value="CBS"/>
    <property type="match status" value="1"/>
</dbReference>
<reference evidence="19" key="1">
    <citation type="submission" date="2021-02" db="EMBL/GenBank/DDBJ databases">
        <title>Natronogracilivirga saccharolytica gen. nov. sp. nov. a new anaerobic, haloalkiliphilic carbohydrate-fermenting bacterium from soda lake and proposing of Cyclonatronumiaceae fam. nov. in the phylum Balneolaeota.</title>
        <authorList>
            <person name="Zhilina T.N."/>
            <person name="Sorokin D.Y."/>
            <person name="Zavarzina D.G."/>
            <person name="Toshchakov S.V."/>
            <person name="Kublanov I.V."/>
        </authorList>
    </citation>
    <scope>NUCLEOTIDE SEQUENCE</scope>
    <source>
        <strain evidence="19">Z-1702</strain>
    </source>
</reference>
<evidence type="ECO:0000256" key="4">
    <source>
        <dbReference type="ARBA" id="ARBA00022670"/>
    </source>
</evidence>
<keyword evidence="5 14" id="KW-0812">Transmembrane</keyword>
<evidence type="ECO:0000313" key="20">
    <source>
        <dbReference type="Proteomes" id="UP000673975"/>
    </source>
</evidence>
<evidence type="ECO:0000256" key="3">
    <source>
        <dbReference type="ARBA" id="ARBA00022475"/>
    </source>
</evidence>
<evidence type="ECO:0000256" key="12">
    <source>
        <dbReference type="ARBA" id="ARBA00023122"/>
    </source>
</evidence>
<keyword evidence="11 14" id="KW-0482">Metalloprotease</keyword>
<keyword evidence="9 14" id="KW-0862">Zinc</keyword>
<proteinExistence type="inferred from homology"/>
<feature type="transmembrane region" description="Helical" evidence="14">
    <location>
        <begin position="50"/>
        <end position="70"/>
    </location>
</feature>
<dbReference type="PIRSF" id="PIRSF006404">
    <property type="entry name" value="UCP006404_Pept_M50_CBS"/>
    <property type="match status" value="1"/>
</dbReference>
<keyword evidence="10 14" id="KW-1133">Transmembrane helix</keyword>
<accession>A0A8J7UVF5</accession>
<dbReference type="AlphaFoldDB" id="A0A8J7UVF5"/>
<dbReference type="InterPro" id="IPR008915">
    <property type="entry name" value="Peptidase_M50"/>
</dbReference>
<dbReference type="RefSeq" id="WP_210511392.1">
    <property type="nucleotide sequence ID" value="NZ_JAFIDN010000004.1"/>
</dbReference>
<feature type="transmembrane region" description="Helical" evidence="14">
    <location>
        <begin position="186"/>
        <end position="202"/>
    </location>
</feature>
<feature type="binding site" evidence="16">
    <location>
        <position position="166"/>
    </location>
    <ligand>
        <name>Zn(2+)</name>
        <dbReference type="ChEBI" id="CHEBI:29105"/>
        <note>catalytic</note>
    </ligand>
</feature>
<dbReference type="GO" id="GO:0005886">
    <property type="term" value="C:plasma membrane"/>
    <property type="evidence" value="ECO:0007669"/>
    <property type="project" value="UniProtKB-SubCell"/>
</dbReference>
<dbReference type="GO" id="GO:0008237">
    <property type="term" value="F:metallopeptidase activity"/>
    <property type="evidence" value="ECO:0007669"/>
    <property type="project" value="UniProtKB-UniRule"/>
</dbReference>
<evidence type="ECO:0000256" key="8">
    <source>
        <dbReference type="ARBA" id="ARBA00022801"/>
    </source>
</evidence>
<comment type="cofactor">
    <cofactor evidence="14 16">
        <name>Zn(2+)</name>
        <dbReference type="ChEBI" id="CHEBI:29105"/>
    </cofactor>
    <text evidence="14 16">Binds 1 zinc ion per subunit.</text>
</comment>
<comment type="similarity">
    <text evidence="2 14">Belongs to the peptidase M50B family.</text>
</comment>
<dbReference type="PANTHER" id="PTHR39188:SF3">
    <property type="entry name" value="STAGE IV SPORULATION PROTEIN FB"/>
    <property type="match status" value="1"/>
</dbReference>
<dbReference type="CDD" id="cd06164">
    <property type="entry name" value="S2P-M50_SpoIVFB_CBS"/>
    <property type="match status" value="1"/>
</dbReference>
<dbReference type="InterPro" id="IPR000644">
    <property type="entry name" value="CBS_dom"/>
</dbReference>
<evidence type="ECO:0000256" key="9">
    <source>
        <dbReference type="ARBA" id="ARBA00022833"/>
    </source>
</evidence>
<keyword evidence="4 14" id="KW-0645">Protease</keyword>
<evidence type="ECO:0000259" key="18">
    <source>
        <dbReference type="PROSITE" id="PS51371"/>
    </source>
</evidence>
<evidence type="ECO:0000256" key="15">
    <source>
        <dbReference type="PIRSR" id="PIRSR006404-1"/>
    </source>
</evidence>
<evidence type="ECO:0000256" key="16">
    <source>
        <dbReference type="PIRSR" id="PIRSR006404-2"/>
    </source>
</evidence>
<feature type="transmembrane region" description="Helical" evidence="14">
    <location>
        <begin position="20"/>
        <end position="38"/>
    </location>
</feature>
<feature type="active site" evidence="15">
    <location>
        <position position="69"/>
    </location>
</feature>
<feature type="binding site" evidence="16">
    <location>
        <position position="68"/>
    </location>
    <ligand>
        <name>Zn(2+)</name>
        <dbReference type="ChEBI" id="CHEBI:29105"/>
        <note>catalytic</note>
    </ligand>
</feature>
<comment type="subcellular location">
    <subcellularLocation>
        <location evidence="1 14">Cell membrane</location>
        <topology evidence="1 14">Multi-pass membrane protein</topology>
    </subcellularLocation>
</comment>
<keyword evidence="12 17" id="KW-0129">CBS domain</keyword>
<evidence type="ECO:0000256" key="11">
    <source>
        <dbReference type="ARBA" id="ARBA00023049"/>
    </source>
</evidence>
<feature type="transmembrane region" description="Helical" evidence="14">
    <location>
        <begin position="108"/>
        <end position="131"/>
    </location>
</feature>
<dbReference type="Pfam" id="PF00571">
    <property type="entry name" value="CBS"/>
    <property type="match status" value="2"/>
</dbReference>
<dbReference type="GO" id="GO:0046872">
    <property type="term" value="F:metal ion binding"/>
    <property type="evidence" value="ECO:0007669"/>
    <property type="project" value="UniProtKB-UniRule"/>
</dbReference>
<keyword evidence="13 14" id="KW-0472">Membrane</keyword>
<keyword evidence="7" id="KW-0677">Repeat</keyword>
<name>A0A8J7UVF5_9BACT</name>
<keyword evidence="8 14" id="KW-0378">Hydrolase</keyword>
<protein>
    <recommendedName>
        <fullName evidence="14">Zinc metalloprotease</fullName>
    </recommendedName>
</protein>
<dbReference type="GO" id="GO:0006508">
    <property type="term" value="P:proteolysis"/>
    <property type="evidence" value="ECO:0007669"/>
    <property type="project" value="UniProtKB-KW"/>
</dbReference>
<evidence type="ECO:0000256" key="13">
    <source>
        <dbReference type="ARBA" id="ARBA00023136"/>
    </source>
</evidence>
<evidence type="ECO:0000256" key="2">
    <source>
        <dbReference type="ARBA" id="ARBA00007931"/>
    </source>
</evidence>
<dbReference type="EMBL" id="JAFIDN010000004">
    <property type="protein sequence ID" value="MBP3192496.1"/>
    <property type="molecule type" value="Genomic_DNA"/>
</dbReference>
<keyword evidence="20" id="KW-1185">Reference proteome</keyword>
<keyword evidence="6 14" id="KW-0479">Metal-binding</keyword>
<dbReference type="SUPFAM" id="SSF54631">
    <property type="entry name" value="CBS-domain pair"/>
    <property type="match status" value="1"/>
</dbReference>
<dbReference type="InterPro" id="IPR016483">
    <property type="entry name" value="UCP006404_Pept_M50_CBS"/>
</dbReference>
<feature type="transmembrane region" description="Helical" evidence="14">
    <location>
        <begin position="143"/>
        <end position="165"/>
    </location>
</feature>
<dbReference type="Pfam" id="PF02163">
    <property type="entry name" value="Peptidase_M50"/>
    <property type="match status" value="2"/>
</dbReference>
<evidence type="ECO:0000256" key="17">
    <source>
        <dbReference type="PROSITE-ProRule" id="PRU00703"/>
    </source>
</evidence>
<comment type="caution">
    <text evidence="19">The sequence shown here is derived from an EMBL/GenBank/DDBJ whole genome shotgun (WGS) entry which is preliminary data.</text>
</comment>
<evidence type="ECO:0000256" key="7">
    <source>
        <dbReference type="ARBA" id="ARBA00022737"/>
    </source>
</evidence>
<gene>
    <name evidence="19" type="ORF">NATSA_07460</name>
</gene>
<dbReference type="PANTHER" id="PTHR39188">
    <property type="entry name" value="MEMBRANE-ASSOCIATED ZINC METALLOPROTEASE M50B"/>
    <property type="match status" value="1"/>
</dbReference>
<evidence type="ECO:0000256" key="10">
    <source>
        <dbReference type="ARBA" id="ARBA00022989"/>
    </source>
</evidence>
<dbReference type="SMART" id="SM00116">
    <property type="entry name" value="CBS"/>
    <property type="match status" value="2"/>
</dbReference>
<evidence type="ECO:0000256" key="1">
    <source>
        <dbReference type="ARBA" id="ARBA00004651"/>
    </source>
</evidence>
<dbReference type="Gene3D" id="3.10.580.10">
    <property type="entry name" value="CBS-domain"/>
    <property type="match status" value="1"/>
</dbReference>
<evidence type="ECO:0000313" key="19">
    <source>
        <dbReference type="EMBL" id="MBP3192496.1"/>
    </source>
</evidence>
<dbReference type="InterPro" id="IPR046342">
    <property type="entry name" value="CBS_dom_sf"/>
</dbReference>
<sequence>MQKQGLTLGKINGIRVGLDYSWFIIFVLVVYMLAVWFFPENFEDVSTAGAWVLSLLTAFLFFLSILLHEFAHAVAARKRDVEISEIILFIFGGLARMKKEPEKAADEFVIAGAGPLCSFVLGAVFLGIAFLSEPFLGEGLHGVFWYIGYINILLVIFNLVPGFPLDGGRMMRAAIWHYTGNLRRSTRVVSIFGQVFAFFLMFVGVMVIFGGAIITGVVWIFVGMFLLQSAKSGYYMVAMREGLSGIPVKKMMTIDPSIVHPDLSLRNLVNEHFFKNRFSCFPVVRQNEFLGLVEINQVKNVDREKWELVKVSDIMTPRDDLNIVHPETDAYDALMQMIDSRSGRLPVMEGDRLVGIISRKDILQFVEFRETLQG</sequence>
<feature type="domain" description="CBS" evidence="18">
    <location>
        <begin position="315"/>
        <end position="372"/>
    </location>
</feature>
<feature type="binding site" evidence="16">
    <location>
        <position position="72"/>
    </location>
    <ligand>
        <name>Zn(2+)</name>
        <dbReference type="ChEBI" id="CHEBI:29105"/>
        <note>catalytic</note>
    </ligand>
</feature>
<dbReference type="Proteomes" id="UP000673975">
    <property type="component" value="Unassembled WGS sequence"/>
</dbReference>
<keyword evidence="3 14" id="KW-1003">Cell membrane</keyword>
<evidence type="ECO:0000256" key="5">
    <source>
        <dbReference type="ARBA" id="ARBA00022692"/>
    </source>
</evidence>
<organism evidence="19 20">
    <name type="scientific">Natronogracilivirga saccharolytica</name>
    <dbReference type="NCBI Taxonomy" id="2812953"/>
    <lineage>
        <taxon>Bacteria</taxon>
        <taxon>Pseudomonadati</taxon>
        <taxon>Balneolota</taxon>
        <taxon>Balneolia</taxon>
        <taxon>Balneolales</taxon>
        <taxon>Cyclonatronaceae</taxon>
        <taxon>Natronogracilivirga</taxon>
    </lineage>
</organism>
<evidence type="ECO:0000256" key="6">
    <source>
        <dbReference type="ARBA" id="ARBA00022723"/>
    </source>
</evidence>
<evidence type="ECO:0000256" key="14">
    <source>
        <dbReference type="PIRNR" id="PIRNR006404"/>
    </source>
</evidence>